<dbReference type="Pfam" id="PF21311">
    <property type="entry name" value="Phage_RBD_prop"/>
    <property type="match status" value="1"/>
</dbReference>
<accession>A0ABV7FC78</accession>
<gene>
    <name evidence="3" type="ORF">ACFOFO_25300</name>
</gene>
<dbReference type="EMBL" id="JBHRTP010000105">
    <property type="protein sequence ID" value="MFC3111225.1"/>
    <property type="molecule type" value="Genomic_DNA"/>
</dbReference>
<name>A0ABV7FC78_9BURK</name>
<reference evidence="4" key="1">
    <citation type="journal article" date="2019" name="Int. J. Syst. Evol. Microbiol.">
        <title>The Global Catalogue of Microorganisms (GCM) 10K type strain sequencing project: providing services to taxonomists for standard genome sequencing and annotation.</title>
        <authorList>
            <consortium name="The Broad Institute Genomics Platform"/>
            <consortium name="The Broad Institute Genome Sequencing Center for Infectious Disease"/>
            <person name="Wu L."/>
            <person name="Ma J."/>
        </authorList>
    </citation>
    <scope>NUCLEOTIDE SEQUENCE [LARGE SCALE GENOMIC DNA]</scope>
    <source>
        <strain evidence="4">KCTC 42986</strain>
    </source>
</reference>
<dbReference type="InterPro" id="IPR048799">
    <property type="entry name" value="P68_RBP_TagC-like_beta-prop"/>
</dbReference>
<feature type="signal peptide" evidence="1">
    <location>
        <begin position="1"/>
        <end position="35"/>
    </location>
</feature>
<dbReference type="Proteomes" id="UP001595530">
    <property type="component" value="Unassembled WGS sequence"/>
</dbReference>
<feature type="chain" id="PRO_5047499452" description="P68 RBP/TagC-like beta-propeller domain-containing protein" evidence="1">
    <location>
        <begin position="36"/>
        <end position="320"/>
    </location>
</feature>
<dbReference type="RefSeq" id="WP_390322666.1">
    <property type="nucleotide sequence ID" value="NZ_JBHRTP010000105.1"/>
</dbReference>
<comment type="caution">
    <text evidence="3">The sequence shown here is derived from an EMBL/GenBank/DDBJ whole genome shotgun (WGS) entry which is preliminary data.</text>
</comment>
<evidence type="ECO:0000259" key="2">
    <source>
        <dbReference type="Pfam" id="PF21311"/>
    </source>
</evidence>
<protein>
    <recommendedName>
        <fullName evidence="2">P68 RBP/TagC-like beta-propeller domain-containing protein</fullName>
    </recommendedName>
</protein>
<sequence length="320" mass="35788">MTHSFKPNVDSSFARLTRLLLFFIACSVAAASSQADVDTQSIVVDVEGIPQDFAFDDSGSWVFVQSLRKNGDDETSLVTRIRLTARGSETVDATLPFHVLGHQGISIEHRTNGPVWLWGSKGGKDGGREAIRFMYKPNQSISDVESYTLFDQRFMSKNVTMPKVCYGNQTLVVRGRTAPREQYIRIFNLEQLKRGGPGDYSNQFVAEWPLPEALLSDGNPVQGIACDDKYVYILAGRSEIDQPKKIYVMTLNGQVVRKNINVTIGRNIALFDGKGKFYEPEGISVRQLPRSDQTSAYIGVLSGTGDRKTFRLWNFPDFTH</sequence>
<keyword evidence="1" id="KW-0732">Signal</keyword>
<dbReference type="InterPro" id="IPR011044">
    <property type="entry name" value="Quino_amine_DH_bsu"/>
</dbReference>
<keyword evidence="4" id="KW-1185">Reference proteome</keyword>
<feature type="domain" description="P68 RBP/TagC-like beta-propeller" evidence="2">
    <location>
        <begin position="82"/>
        <end position="309"/>
    </location>
</feature>
<evidence type="ECO:0000313" key="4">
    <source>
        <dbReference type="Proteomes" id="UP001595530"/>
    </source>
</evidence>
<evidence type="ECO:0000313" key="3">
    <source>
        <dbReference type="EMBL" id="MFC3111225.1"/>
    </source>
</evidence>
<evidence type="ECO:0000256" key="1">
    <source>
        <dbReference type="SAM" id="SignalP"/>
    </source>
</evidence>
<dbReference type="SUPFAM" id="SSF50969">
    <property type="entry name" value="YVTN repeat-like/Quinoprotein amine dehydrogenase"/>
    <property type="match status" value="1"/>
</dbReference>
<proteinExistence type="predicted"/>
<organism evidence="3 4">
    <name type="scientific">Undibacterium arcticum</name>
    <dbReference type="NCBI Taxonomy" id="1762892"/>
    <lineage>
        <taxon>Bacteria</taxon>
        <taxon>Pseudomonadati</taxon>
        <taxon>Pseudomonadota</taxon>
        <taxon>Betaproteobacteria</taxon>
        <taxon>Burkholderiales</taxon>
        <taxon>Oxalobacteraceae</taxon>
        <taxon>Undibacterium</taxon>
    </lineage>
</organism>